<evidence type="ECO:0000313" key="4">
    <source>
        <dbReference type="Proteomes" id="UP000266906"/>
    </source>
</evidence>
<feature type="compositionally biased region" description="Basic and acidic residues" evidence="1">
    <location>
        <begin position="61"/>
        <end position="73"/>
    </location>
</feature>
<dbReference type="RefSeq" id="WP_030457986.1">
    <property type="nucleotide sequence ID" value="NZ_JBEXVB010000279.1"/>
</dbReference>
<feature type="compositionally biased region" description="Basic and acidic residues" evidence="1">
    <location>
        <begin position="45"/>
        <end position="54"/>
    </location>
</feature>
<dbReference type="Pfam" id="PF14013">
    <property type="entry name" value="MT0933_antitox"/>
    <property type="match status" value="1"/>
</dbReference>
<dbReference type="Proteomes" id="UP000266906">
    <property type="component" value="Unassembled WGS sequence"/>
</dbReference>
<accession>A0A3N4RG59</accession>
<sequence>MGLMDNLKGKAEELKDKASELAGKHGDKLDGMVDKAGEAIDKATKHKYSDKIEKGASATKHARDDFAAKPKDD</sequence>
<organism evidence="3 4">
    <name type="scientific">Kitasatospora cineracea</name>
    <dbReference type="NCBI Taxonomy" id="88074"/>
    <lineage>
        <taxon>Bacteria</taxon>
        <taxon>Bacillati</taxon>
        <taxon>Actinomycetota</taxon>
        <taxon>Actinomycetes</taxon>
        <taxon>Kitasatosporales</taxon>
        <taxon>Streptomycetaceae</taxon>
        <taxon>Kitasatospora</taxon>
    </lineage>
</organism>
<dbReference type="Proteomes" id="UP000267408">
    <property type="component" value="Unassembled WGS sequence"/>
</dbReference>
<keyword evidence="4" id="KW-1185">Reference proteome</keyword>
<comment type="caution">
    <text evidence="3">The sequence shown here is derived from an EMBL/GenBank/DDBJ whole genome shotgun (WGS) entry which is preliminary data.</text>
</comment>
<name>A0A3N4RG59_9ACTN</name>
<evidence type="ECO:0000256" key="1">
    <source>
        <dbReference type="SAM" id="MobiDB-lite"/>
    </source>
</evidence>
<evidence type="ECO:0000313" key="3">
    <source>
        <dbReference type="EMBL" id="RPE32322.1"/>
    </source>
</evidence>
<dbReference type="AlphaFoldDB" id="A0A3N4RG59"/>
<gene>
    <name evidence="3" type="ORF">EDD38_0573</name>
    <name evidence="2" type="ORF">EDD39_6784</name>
</gene>
<dbReference type="InterPro" id="IPR028037">
    <property type="entry name" value="Antitoxin_Rv0909/MT0933"/>
</dbReference>
<reference evidence="4 5" key="1">
    <citation type="submission" date="2018-11" db="EMBL/GenBank/DDBJ databases">
        <title>Sequencing the genomes of 1000 actinobacteria strains.</title>
        <authorList>
            <person name="Klenk H.-P."/>
        </authorList>
    </citation>
    <scope>NUCLEOTIDE SEQUENCE [LARGE SCALE GENOMIC DNA]</scope>
    <source>
        <strain evidence="2 5">DSM 44780</strain>
        <strain evidence="3 4">DSM 44781</strain>
    </source>
</reference>
<proteinExistence type="predicted"/>
<evidence type="ECO:0000313" key="2">
    <source>
        <dbReference type="EMBL" id="ROR38593.1"/>
    </source>
</evidence>
<protein>
    <submittedName>
        <fullName evidence="3">Antitoxin protein of toxin-antitoxin system</fullName>
    </submittedName>
</protein>
<dbReference type="EMBL" id="RJVJ01000002">
    <property type="protein sequence ID" value="ROR38593.1"/>
    <property type="molecule type" value="Genomic_DNA"/>
</dbReference>
<feature type="region of interest" description="Disordered" evidence="1">
    <location>
        <begin position="45"/>
        <end position="73"/>
    </location>
</feature>
<evidence type="ECO:0000313" key="5">
    <source>
        <dbReference type="Proteomes" id="UP000267408"/>
    </source>
</evidence>
<accession>A0A8G1UD67</accession>
<dbReference type="EMBL" id="RKQG01000001">
    <property type="protein sequence ID" value="RPE32322.1"/>
    <property type="molecule type" value="Genomic_DNA"/>
</dbReference>